<reference evidence="3 4" key="1">
    <citation type="submission" date="2019-02" db="EMBL/GenBank/DDBJ databases">
        <title>Genome sequencing of the rare red list fungi Antrodiella citrinella (Flaviporus citrinellus).</title>
        <authorList>
            <person name="Buettner E."/>
            <person name="Kellner H."/>
        </authorList>
    </citation>
    <scope>NUCLEOTIDE SEQUENCE [LARGE SCALE GENOMIC DNA]</scope>
    <source>
        <strain evidence="3 4">DSM 108506</strain>
    </source>
</reference>
<dbReference type="OrthoDB" id="2803256at2759"/>
<evidence type="ECO:0000313" key="3">
    <source>
        <dbReference type="EMBL" id="THH29405.1"/>
    </source>
</evidence>
<dbReference type="Proteomes" id="UP000308730">
    <property type="component" value="Unassembled WGS sequence"/>
</dbReference>
<organism evidence="3 4">
    <name type="scientific">Antrodiella citrinella</name>
    <dbReference type="NCBI Taxonomy" id="2447956"/>
    <lineage>
        <taxon>Eukaryota</taxon>
        <taxon>Fungi</taxon>
        <taxon>Dikarya</taxon>
        <taxon>Basidiomycota</taxon>
        <taxon>Agaricomycotina</taxon>
        <taxon>Agaricomycetes</taxon>
        <taxon>Polyporales</taxon>
        <taxon>Steccherinaceae</taxon>
        <taxon>Antrodiella</taxon>
    </lineage>
</organism>
<feature type="region of interest" description="Disordered" evidence="1">
    <location>
        <begin position="995"/>
        <end position="1035"/>
    </location>
</feature>
<feature type="compositionally biased region" description="Basic and acidic residues" evidence="1">
    <location>
        <begin position="56"/>
        <end position="66"/>
    </location>
</feature>
<feature type="compositionally biased region" description="Low complexity" evidence="1">
    <location>
        <begin position="429"/>
        <end position="438"/>
    </location>
</feature>
<protein>
    <recommendedName>
        <fullName evidence="2">DUF6589 domain-containing protein</fullName>
    </recommendedName>
</protein>
<evidence type="ECO:0000313" key="4">
    <source>
        <dbReference type="Proteomes" id="UP000308730"/>
    </source>
</evidence>
<feature type="compositionally biased region" description="Acidic residues" evidence="1">
    <location>
        <begin position="370"/>
        <end position="387"/>
    </location>
</feature>
<dbReference type="AlphaFoldDB" id="A0A4S4MU04"/>
<evidence type="ECO:0000256" key="1">
    <source>
        <dbReference type="SAM" id="MobiDB-lite"/>
    </source>
</evidence>
<proteinExistence type="predicted"/>
<accession>A0A4S4MU04</accession>
<feature type="region of interest" description="Disordered" evidence="1">
    <location>
        <begin position="1"/>
        <end position="93"/>
    </location>
</feature>
<keyword evidence="4" id="KW-1185">Reference proteome</keyword>
<feature type="compositionally biased region" description="Acidic residues" evidence="1">
    <location>
        <begin position="1019"/>
        <end position="1035"/>
    </location>
</feature>
<feature type="region of interest" description="Disordered" evidence="1">
    <location>
        <begin position="353"/>
        <end position="389"/>
    </location>
</feature>
<feature type="compositionally biased region" description="Polar residues" evidence="1">
    <location>
        <begin position="76"/>
        <end position="93"/>
    </location>
</feature>
<gene>
    <name evidence="3" type="ORF">EUX98_g4779</name>
</gene>
<name>A0A4S4MU04_9APHY</name>
<dbReference type="Pfam" id="PF20231">
    <property type="entry name" value="DUF6589"/>
    <property type="match status" value="1"/>
</dbReference>
<evidence type="ECO:0000259" key="2">
    <source>
        <dbReference type="Pfam" id="PF20231"/>
    </source>
</evidence>
<sequence length="1061" mass="116862">MSLEVPGSDLTLPPSSPPAESILSRSPSPELHKGKPGNPAALGEQALHSPASADPEETHGRSRTPLDTEDPPPLRFTSQHLRSSPLSSPQTNTLELEEWEDVYEDIEHADHAHVSSLQAVSEAVDNISSPLPNLSSEIEWQVELQADDEGNNERNIPSYGNFNATDDNMRQGYADHEAQARMAKIASMDRALELLKASGVKFGELLRYVSDPSCKKGENSESGRQTVHNWAVTYMAKVISKEGDKLTKSGEMRTMHTAITPSFALDFSLTKIYNSKKFKAGTIPAKKIKSVTSALSVLLGARSQNNSKVGQIMGLYLYSMGAQRQIISVLSHLGISCSYTTIVGRGNTARKRKLKQAAARKESEAAQSGSEDDSESESDSSDDDDDLWGQVDELSPEEAAVALENSENVGSSNEDGHGASTRPNDADPDAAPNPENVPTRYDGLLKLLSHSCHAAAREVAATEEDSAVYDNINMRFRVMEQILGRIDSQENGTCATLLKLFDTNLDNLRSNDLQKSFDSASPLQLSDIVTSATDNRSYRMCVIQTVLRVLVKQGGDLFAKFEDDVETFHPPSNKQILLHKTDYYPLPTMNIDESSTTGNADVIDAIFKEVGHPVSPPQLPPTVKIFFGDQLSVARLRSVTAARVGHDTPANALLHCVYAPGLFHYQMAGISAVLETHWGDPTLASRDPGSLCFHNTVLGRKPIVITSMPPYRTCRDLVFVSLYGRIFHCLELVAKCNIEEYARTVTFERLQTDAATLVDRFTDMQYVEELRDAREAALENASEAQTLPEPVPPAGDRVLENAMTFMRDALLLRVFTDAIKSGDSGRVLLTLKLLACAYRGSGRTKYAHECLHLLHQLVHVWTESLRDSIMKNWLINTTGKPNSWFPVDLLQEHLNYWIKIIYKAHVNRDLGSRQGSTHTTPDVKKDIIELMRSLREHSVYELETGRDIESEKAKVPDIITDGIQSLADGDALAEYNKVFKTLQERRRLTPLVGQPVFERAAPPGSGSETEETSQLAADVGDEDAEGSSIGSDDEDFLLWDIDTSGELLALESESDVELDMD</sequence>
<comment type="caution">
    <text evidence="3">The sequence shown here is derived from an EMBL/GenBank/DDBJ whole genome shotgun (WGS) entry which is preliminary data.</text>
</comment>
<feature type="domain" description="DUF6589" evidence="2">
    <location>
        <begin position="518"/>
        <end position="905"/>
    </location>
</feature>
<dbReference type="InterPro" id="IPR046496">
    <property type="entry name" value="DUF6589"/>
</dbReference>
<dbReference type="EMBL" id="SGPM01000125">
    <property type="protein sequence ID" value="THH29405.1"/>
    <property type="molecule type" value="Genomic_DNA"/>
</dbReference>
<feature type="region of interest" description="Disordered" evidence="1">
    <location>
        <begin position="405"/>
        <end position="440"/>
    </location>
</feature>